<comment type="caution">
    <text evidence="1">The sequence shown here is derived from an EMBL/GenBank/DDBJ whole genome shotgun (WGS) entry which is preliminary data.</text>
</comment>
<sequence>MNSIPKLDLDFEINQSKLSSRKLVQDSSISNQITKRNEQEQTLNINQYQDNNSGYLSSINLKSKSKFKIYNFCELTNGGTPNRKIQEINSFPSANSFDNQKQILNKIDLFKPKSFQNTDVDQNQIKKKIKSRKSYQYPRYGNGKAFPSFNSHRLNKQNNTLNQGFALKNQEQWKKQKWEKFRQFSINTGFQLAFKKPYVYSA</sequence>
<dbReference type="AlphaFoldDB" id="A0A0V0R998"/>
<evidence type="ECO:0000313" key="1">
    <source>
        <dbReference type="EMBL" id="KRX11049.1"/>
    </source>
</evidence>
<evidence type="ECO:0000313" key="2">
    <source>
        <dbReference type="Proteomes" id="UP000054937"/>
    </source>
</evidence>
<proteinExistence type="predicted"/>
<reference evidence="1 2" key="1">
    <citation type="journal article" date="2015" name="Sci. Rep.">
        <title>Genome of the facultative scuticociliatosis pathogen Pseudocohnilembus persalinus provides insight into its virulence through horizontal gene transfer.</title>
        <authorList>
            <person name="Xiong J."/>
            <person name="Wang G."/>
            <person name="Cheng J."/>
            <person name="Tian M."/>
            <person name="Pan X."/>
            <person name="Warren A."/>
            <person name="Jiang C."/>
            <person name="Yuan D."/>
            <person name="Miao W."/>
        </authorList>
    </citation>
    <scope>NUCLEOTIDE SEQUENCE [LARGE SCALE GENOMIC DNA]</scope>
    <source>
        <strain evidence="1">36N120E</strain>
    </source>
</reference>
<name>A0A0V0R998_PSEPJ</name>
<organism evidence="1 2">
    <name type="scientific">Pseudocohnilembus persalinus</name>
    <name type="common">Ciliate</name>
    <dbReference type="NCBI Taxonomy" id="266149"/>
    <lineage>
        <taxon>Eukaryota</taxon>
        <taxon>Sar</taxon>
        <taxon>Alveolata</taxon>
        <taxon>Ciliophora</taxon>
        <taxon>Intramacronucleata</taxon>
        <taxon>Oligohymenophorea</taxon>
        <taxon>Scuticociliatia</taxon>
        <taxon>Philasterida</taxon>
        <taxon>Pseudocohnilembidae</taxon>
        <taxon>Pseudocohnilembus</taxon>
    </lineage>
</organism>
<dbReference type="InParanoid" id="A0A0V0R998"/>
<dbReference type="Proteomes" id="UP000054937">
    <property type="component" value="Unassembled WGS sequence"/>
</dbReference>
<dbReference type="EMBL" id="LDAU01000007">
    <property type="protein sequence ID" value="KRX11049.1"/>
    <property type="molecule type" value="Genomic_DNA"/>
</dbReference>
<accession>A0A0V0R998</accession>
<gene>
    <name evidence="1" type="ORF">PPERSA_05158</name>
</gene>
<protein>
    <submittedName>
        <fullName evidence="1">Uncharacterized protein</fullName>
    </submittedName>
</protein>
<keyword evidence="2" id="KW-1185">Reference proteome</keyword>